<dbReference type="EC" id="2.7.1.170" evidence="1"/>
<dbReference type="InterPro" id="IPR043129">
    <property type="entry name" value="ATPase_NBD"/>
</dbReference>
<keyword evidence="1 2" id="KW-0418">Kinase</keyword>
<accession>A0A6S6TQS0</accession>
<name>A0A6S6TQS0_9BACT</name>
<protein>
    <recommendedName>
        <fullName evidence="1">Anhydro-N-acetylmuramic acid kinase</fullName>
        <ecNumber evidence="1">2.7.1.170</ecNumber>
    </recommendedName>
    <alternativeName>
        <fullName evidence="1">AnhMurNAc kinase</fullName>
    </alternativeName>
</protein>
<dbReference type="SUPFAM" id="SSF53067">
    <property type="entry name" value="Actin-like ATPase domain"/>
    <property type="match status" value="1"/>
</dbReference>
<dbReference type="GO" id="GO:0006040">
    <property type="term" value="P:amino sugar metabolic process"/>
    <property type="evidence" value="ECO:0007669"/>
    <property type="project" value="InterPro"/>
</dbReference>
<dbReference type="GO" id="GO:0009254">
    <property type="term" value="P:peptidoglycan turnover"/>
    <property type="evidence" value="ECO:0007669"/>
    <property type="project" value="UniProtKB-UniRule"/>
</dbReference>
<dbReference type="CDD" id="cd24050">
    <property type="entry name" value="ASKHA_NBD_ANMK"/>
    <property type="match status" value="1"/>
</dbReference>
<keyword evidence="1" id="KW-0547">Nucleotide-binding</keyword>
<comment type="pathway">
    <text evidence="1">Amino-sugar metabolism; 1,6-anhydro-N-acetylmuramate degradation.</text>
</comment>
<dbReference type="NCBIfam" id="NF007139">
    <property type="entry name" value="PRK09585.1-3"/>
    <property type="match status" value="1"/>
</dbReference>
<dbReference type="HAMAP" id="MF_01270">
    <property type="entry name" value="AnhMurNAc_kinase"/>
    <property type="match status" value="1"/>
</dbReference>
<comment type="catalytic activity">
    <reaction evidence="1">
        <text>1,6-anhydro-N-acetyl-beta-muramate + ATP + H2O = N-acetyl-D-muramate 6-phosphate + ADP + H(+)</text>
        <dbReference type="Rhea" id="RHEA:24952"/>
        <dbReference type="ChEBI" id="CHEBI:15377"/>
        <dbReference type="ChEBI" id="CHEBI:15378"/>
        <dbReference type="ChEBI" id="CHEBI:30616"/>
        <dbReference type="ChEBI" id="CHEBI:58690"/>
        <dbReference type="ChEBI" id="CHEBI:58722"/>
        <dbReference type="ChEBI" id="CHEBI:456216"/>
        <dbReference type="EC" id="2.7.1.170"/>
    </reaction>
</comment>
<reference evidence="2" key="1">
    <citation type="submission" date="2020-01" db="EMBL/GenBank/DDBJ databases">
        <authorList>
            <person name="Meier V. D."/>
            <person name="Meier V D."/>
        </authorList>
    </citation>
    <scope>NUCLEOTIDE SEQUENCE</scope>
    <source>
        <strain evidence="2">HLG_WM_MAG_02</strain>
    </source>
</reference>
<dbReference type="GO" id="GO:0005524">
    <property type="term" value="F:ATP binding"/>
    <property type="evidence" value="ECO:0007669"/>
    <property type="project" value="UniProtKB-UniRule"/>
</dbReference>
<dbReference type="PANTHER" id="PTHR30605">
    <property type="entry name" value="ANHYDRO-N-ACETYLMURAMIC ACID KINASE"/>
    <property type="match status" value="1"/>
</dbReference>
<dbReference type="InterPro" id="IPR005338">
    <property type="entry name" value="Anhydro_N_Ac-Mur_kinase"/>
</dbReference>
<sequence>MQKRYIGIMSGTSLDGVDVALCQIDDELCILEASHYEAFNLDLKNEILDIINGTTTIKAIGTVDCKLAYFFASAVNTLLEKVDCCRDDITAIGSHGQTLWHEPNGEFPFSLQLGNASVLAVETGIDVIADFRSKDVALGGQGAPLAPTFHNFLFSSLKASAVVNIGGMANISILGDEILGYDTGCGNVLMDLWINKHKSLAYDKNGDWAKSGQVNEELLHHLLQDEYFLLKFPKSTGREYFNKKFLINYLEAYDKICKNKISIKDIQATLLALTVHSIANEIKQFEIKELLVCGGGVRNVFLMQELQKALPKVLVNSTEKYGVNADNMEAMIFAWLAHKRLQEEVVDLKSVTSARNNTILGAIYAKD</sequence>
<comment type="similarity">
    <text evidence="1">Belongs to the anhydro-N-acetylmuramic acid kinase family.</text>
</comment>
<keyword evidence="1" id="KW-0119">Carbohydrate metabolism</keyword>
<evidence type="ECO:0000256" key="1">
    <source>
        <dbReference type="HAMAP-Rule" id="MF_01270"/>
    </source>
</evidence>
<evidence type="ECO:0000313" key="2">
    <source>
        <dbReference type="EMBL" id="CAA6818283.1"/>
    </source>
</evidence>
<keyword evidence="1 2" id="KW-0808">Transferase</keyword>
<comment type="pathway">
    <text evidence="1">Cell wall biogenesis; peptidoglycan recycling.</text>
</comment>
<dbReference type="GO" id="GO:0097175">
    <property type="term" value="P:1,6-anhydro-N-acetyl-beta-muramic acid catabolic process"/>
    <property type="evidence" value="ECO:0007669"/>
    <property type="project" value="UniProtKB-UniRule"/>
</dbReference>
<keyword evidence="1" id="KW-0067">ATP-binding</keyword>
<dbReference type="GO" id="GO:0016301">
    <property type="term" value="F:kinase activity"/>
    <property type="evidence" value="ECO:0007669"/>
    <property type="project" value="UniProtKB-KW"/>
</dbReference>
<organism evidence="2">
    <name type="scientific">uncultured Sulfurovum sp</name>
    <dbReference type="NCBI Taxonomy" id="269237"/>
    <lineage>
        <taxon>Bacteria</taxon>
        <taxon>Pseudomonadati</taxon>
        <taxon>Campylobacterota</taxon>
        <taxon>Epsilonproteobacteria</taxon>
        <taxon>Campylobacterales</taxon>
        <taxon>Sulfurovaceae</taxon>
        <taxon>Sulfurovum</taxon>
        <taxon>environmental samples</taxon>
    </lineage>
</organism>
<dbReference type="PANTHER" id="PTHR30605:SF0">
    <property type="entry name" value="ANHYDRO-N-ACETYLMURAMIC ACID KINASE"/>
    <property type="match status" value="1"/>
</dbReference>
<dbReference type="EMBL" id="CACVAZ010000117">
    <property type="protein sequence ID" value="CAA6818283.1"/>
    <property type="molecule type" value="Genomic_DNA"/>
</dbReference>
<dbReference type="Pfam" id="PF03702">
    <property type="entry name" value="AnmK"/>
    <property type="match status" value="1"/>
</dbReference>
<feature type="binding site" evidence="1">
    <location>
        <begin position="11"/>
        <end position="18"/>
    </location>
    <ligand>
        <name>ATP</name>
        <dbReference type="ChEBI" id="CHEBI:30616"/>
    </ligand>
</feature>
<gene>
    <name evidence="1" type="primary">anmK</name>
    <name evidence="2" type="ORF">HELGO_WM5368</name>
</gene>
<dbReference type="Gene3D" id="3.30.420.40">
    <property type="match status" value="2"/>
</dbReference>
<dbReference type="GO" id="GO:0016773">
    <property type="term" value="F:phosphotransferase activity, alcohol group as acceptor"/>
    <property type="evidence" value="ECO:0007669"/>
    <property type="project" value="UniProtKB-UniRule"/>
</dbReference>
<dbReference type="AlphaFoldDB" id="A0A6S6TQS0"/>
<comment type="function">
    <text evidence="1">Catalyzes the specific phosphorylation of 1,6-anhydro-N-acetylmuramic acid (anhMurNAc) with the simultaneous cleavage of the 1,6-anhydro ring, generating MurNAc-6-P. Is required for the utilization of anhMurNAc either imported from the medium or derived from its own cell wall murein, and thus plays a role in cell wall recycling.</text>
</comment>
<proteinExistence type="inferred from homology"/>
<dbReference type="UniPathway" id="UPA00343"/>
<dbReference type="UniPathway" id="UPA00544"/>